<dbReference type="Pfam" id="PF17827">
    <property type="entry name" value="PrmC_N"/>
    <property type="match status" value="1"/>
</dbReference>
<dbReference type="NCBIfam" id="TIGR00536">
    <property type="entry name" value="hemK_fam"/>
    <property type="match status" value="1"/>
</dbReference>
<dbReference type="GO" id="GO:0032259">
    <property type="term" value="P:methylation"/>
    <property type="evidence" value="ECO:0007669"/>
    <property type="project" value="UniProtKB-KW"/>
</dbReference>
<evidence type="ECO:0000259" key="6">
    <source>
        <dbReference type="Pfam" id="PF05175"/>
    </source>
</evidence>
<feature type="binding site" evidence="5">
    <location>
        <position position="146"/>
    </location>
    <ligand>
        <name>S-adenosyl-L-methionine</name>
        <dbReference type="ChEBI" id="CHEBI:59789"/>
    </ligand>
</feature>
<dbReference type="CDD" id="cd02440">
    <property type="entry name" value="AdoMet_MTases"/>
    <property type="match status" value="1"/>
</dbReference>
<gene>
    <name evidence="5" type="primary">prmC</name>
    <name evidence="8" type="ORF">J2S57_003261</name>
</gene>
<reference evidence="8 9" key="1">
    <citation type="submission" date="2023-07" db="EMBL/GenBank/DDBJ databases">
        <title>Sequencing the genomes of 1000 actinobacteria strains.</title>
        <authorList>
            <person name="Klenk H.-P."/>
        </authorList>
    </citation>
    <scope>NUCLEOTIDE SEQUENCE [LARGE SCALE GENOMIC DNA]</scope>
    <source>
        <strain evidence="8 9">DSM 44388</strain>
    </source>
</reference>
<dbReference type="InterPro" id="IPR019874">
    <property type="entry name" value="RF_methyltr_PrmC"/>
</dbReference>
<dbReference type="EMBL" id="JAUSQZ010000001">
    <property type="protein sequence ID" value="MDP9827512.1"/>
    <property type="molecule type" value="Genomic_DNA"/>
</dbReference>
<keyword evidence="2 5" id="KW-0808">Transferase</keyword>
<dbReference type="Gene3D" id="3.40.50.150">
    <property type="entry name" value="Vaccinia Virus protein VP39"/>
    <property type="match status" value="1"/>
</dbReference>
<dbReference type="InterPro" id="IPR004556">
    <property type="entry name" value="HemK-like"/>
</dbReference>
<dbReference type="InterPro" id="IPR007848">
    <property type="entry name" value="Small_mtfrase_dom"/>
</dbReference>
<feature type="binding site" evidence="5">
    <location>
        <position position="194"/>
    </location>
    <ligand>
        <name>S-adenosyl-L-methionine</name>
        <dbReference type="ChEBI" id="CHEBI:59789"/>
    </ligand>
</feature>
<feature type="binding site" evidence="5">
    <location>
        <begin position="194"/>
        <end position="197"/>
    </location>
    <ligand>
        <name>substrate</name>
    </ligand>
</feature>
<dbReference type="InterPro" id="IPR002052">
    <property type="entry name" value="DNA_methylase_N6_adenine_CS"/>
</dbReference>
<evidence type="ECO:0000259" key="7">
    <source>
        <dbReference type="Pfam" id="PF17827"/>
    </source>
</evidence>
<evidence type="ECO:0000313" key="9">
    <source>
        <dbReference type="Proteomes" id="UP001235712"/>
    </source>
</evidence>
<dbReference type="InterPro" id="IPR040758">
    <property type="entry name" value="PrmC_N"/>
</dbReference>
<dbReference type="NCBIfam" id="TIGR03534">
    <property type="entry name" value="RF_mod_PrmC"/>
    <property type="match status" value="1"/>
</dbReference>
<dbReference type="RefSeq" id="WP_307243627.1">
    <property type="nucleotide sequence ID" value="NZ_JAUSQZ010000001.1"/>
</dbReference>
<comment type="function">
    <text evidence="5">Methylates the class 1 translation termination release factors RF1/PrfA and RF2/PrfB on the glutamine residue of the universally conserved GGQ motif.</text>
</comment>
<evidence type="ECO:0000256" key="1">
    <source>
        <dbReference type="ARBA" id="ARBA00022603"/>
    </source>
</evidence>
<evidence type="ECO:0000313" key="8">
    <source>
        <dbReference type="EMBL" id="MDP9827512.1"/>
    </source>
</evidence>
<dbReference type="PROSITE" id="PS00092">
    <property type="entry name" value="N6_MTASE"/>
    <property type="match status" value="1"/>
</dbReference>
<keyword evidence="3 5" id="KW-0949">S-adenosyl-L-methionine</keyword>
<evidence type="ECO:0000256" key="4">
    <source>
        <dbReference type="ARBA" id="ARBA00048391"/>
    </source>
</evidence>
<evidence type="ECO:0000256" key="2">
    <source>
        <dbReference type="ARBA" id="ARBA00022679"/>
    </source>
</evidence>
<keyword evidence="9" id="KW-1185">Reference proteome</keyword>
<keyword evidence="1 5" id="KW-0489">Methyltransferase</keyword>
<dbReference type="Proteomes" id="UP001235712">
    <property type="component" value="Unassembled WGS sequence"/>
</dbReference>
<dbReference type="InterPro" id="IPR029063">
    <property type="entry name" value="SAM-dependent_MTases_sf"/>
</dbReference>
<dbReference type="HAMAP" id="MF_02126">
    <property type="entry name" value="RF_methyltr_PrmC"/>
    <property type="match status" value="1"/>
</dbReference>
<feature type="domain" description="Methyltransferase small" evidence="6">
    <location>
        <begin position="117"/>
        <end position="197"/>
    </location>
</feature>
<dbReference type="PANTHER" id="PTHR18895">
    <property type="entry name" value="HEMK METHYLTRANSFERASE"/>
    <property type="match status" value="1"/>
</dbReference>
<evidence type="ECO:0000256" key="3">
    <source>
        <dbReference type="ARBA" id="ARBA00022691"/>
    </source>
</evidence>
<comment type="catalytic activity">
    <reaction evidence="4 5">
        <text>L-glutaminyl-[peptide chain release factor] + S-adenosyl-L-methionine = N(5)-methyl-L-glutaminyl-[peptide chain release factor] + S-adenosyl-L-homocysteine + H(+)</text>
        <dbReference type="Rhea" id="RHEA:42896"/>
        <dbReference type="Rhea" id="RHEA-COMP:10271"/>
        <dbReference type="Rhea" id="RHEA-COMP:10272"/>
        <dbReference type="ChEBI" id="CHEBI:15378"/>
        <dbReference type="ChEBI" id="CHEBI:30011"/>
        <dbReference type="ChEBI" id="CHEBI:57856"/>
        <dbReference type="ChEBI" id="CHEBI:59789"/>
        <dbReference type="ChEBI" id="CHEBI:61891"/>
        <dbReference type="EC" id="2.1.1.297"/>
    </reaction>
</comment>
<name>A0ABT9P4A9_9ACTN</name>
<dbReference type="GO" id="GO:0102559">
    <property type="term" value="F:peptide chain release factor N(5)-glutamine methyltransferase activity"/>
    <property type="evidence" value="ECO:0007669"/>
    <property type="project" value="UniProtKB-EC"/>
</dbReference>
<accession>A0ABT9P4A9</accession>
<dbReference type="Pfam" id="PF05175">
    <property type="entry name" value="MTS"/>
    <property type="match status" value="1"/>
</dbReference>
<dbReference type="InterPro" id="IPR050320">
    <property type="entry name" value="N5-glutamine_MTase"/>
</dbReference>
<feature type="domain" description="Release factor glutamine methyltransferase N-terminal" evidence="7">
    <location>
        <begin position="8"/>
        <end position="78"/>
    </location>
</feature>
<proteinExistence type="inferred from homology"/>
<dbReference type="EC" id="2.1.1.297" evidence="5"/>
<dbReference type="SUPFAM" id="SSF53335">
    <property type="entry name" value="S-adenosyl-L-methionine-dependent methyltransferases"/>
    <property type="match status" value="1"/>
</dbReference>
<dbReference type="PANTHER" id="PTHR18895:SF74">
    <property type="entry name" value="MTRF1L RELEASE FACTOR GLUTAMINE METHYLTRANSFERASE"/>
    <property type="match status" value="1"/>
</dbReference>
<protein>
    <recommendedName>
        <fullName evidence="5">Release factor glutamine methyltransferase</fullName>
        <shortName evidence="5">RF MTase</shortName>
        <ecNumber evidence="5">2.1.1.297</ecNumber>
    </recommendedName>
    <alternativeName>
        <fullName evidence="5">N5-glutamine methyltransferase PrmC</fullName>
    </alternativeName>
    <alternativeName>
        <fullName evidence="5">Protein-(glutamine-N5) MTase PrmC</fullName>
    </alternativeName>
    <alternativeName>
        <fullName evidence="5">Protein-glutamine N-methyltransferase PrmC</fullName>
    </alternativeName>
</protein>
<evidence type="ECO:0000256" key="5">
    <source>
        <dbReference type="HAMAP-Rule" id="MF_02126"/>
    </source>
</evidence>
<comment type="caution">
    <text evidence="5">Lacks conserved residue(s) required for the propagation of feature annotation.</text>
</comment>
<organism evidence="8 9">
    <name type="scientific">Kineosporia succinea</name>
    <dbReference type="NCBI Taxonomy" id="84632"/>
    <lineage>
        <taxon>Bacteria</taxon>
        <taxon>Bacillati</taxon>
        <taxon>Actinomycetota</taxon>
        <taxon>Actinomycetes</taxon>
        <taxon>Kineosporiales</taxon>
        <taxon>Kineosporiaceae</taxon>
        <taxon>Kineosporia</taxon>
    </lineage>
</organism>
<dbReference type="Gene3D" id="1.10.8.10">
    <property type="entry name" value="DNA helicase RuvA subunit, C-terminal domain"/>
    <property type="match status" value="1"/>
</dbReference>
<comment type="caution">
    <text evidence="8">The sequence shown here is derived from an EMBL/GenBank/DDBJ whole genome shotgun (WGS) entry which is preliminary data.</text>
</comment>
<comment type="similarity">
    <text evidence="5">Belongs to the protein N5-glutamine methyltransferase family. PrmC subfamily.</text>
</comment>
<sequence length="289" mass="30773">MPELKDVMAGAVRILADAGVPSPSADANILLAHVLGVERRELSRRVILGYRLTDDETSRVATLLERRAERVPLQHLTGRTGFRRLEILVGPGVFVPRVETEWVAGLAVEEAARLSQPLVVDLCTGSGAIALAVADEVPEARVVAVELDPPAVEWARRNVEALGSRVDLRPGDAVRADEHLLADLVGMVDVVVANPPYIPPDAEPTEPEVRDHDPVLALYGGGDDGLAIPRGVVATAARLLKPGGLLVMEHADVQGEGGRLLATAPDWVDVGTHRDLAGRDRALVARRAG</sequence>